<accession>A0ABU0ZHA4</accession>
<dbReference type="RefSeq" id="WP_308712931.1">
    <property type="nucleotide sequence ID" value="NZ_JAVHUY010000011.1"/>
</dbReference>
<gene>
    <name evidence="1" type="ORF">RB614_14170</name>
</gene>
<comment type="caution">
    <text evidence="1">The sequence shown here is derived from an EMBL/GenBank/DDBJ whole genome shotgun (WGS) entry which is preliminary data.</text>
</comment>
<keyword evidence="2" id="KW-1185">Reference proteome</keyword>
<name>A0ABU0ZHA4_9ACTN</name>
<evidence type="ECO:0000313" key="1">
    <source>
        <dbReference type="EMBL" id="MDQ7905660.1"/>
    </source>
</evidence>
<reference evidence="1 2" key="1">
    <citation type="submission" date="2023-08" db="EMBL/GenBank/DDBJ databases">
        <title>Phytohabitans sansha sp. nov., isolated from marine sediment.</title>
        <authorList>
            <person name="Zhao Y."/>
            <person name="Yi K."/>
        </authorList>
    </citation>
    <scope>NUCLEOTIDE SEQUENCE [LARGE SCALE GENOMIC DNA]</scope>
    <source>
        <strain evidence="1 2">ZYX-F-186</strain>
    </source>
</reference>
<protein>
    <submittedName>
        <fullName evidence="1">Uncharacterized protein</fullName>
    </submittedName>
</protein>
<proteinExistence type="predicted"/>
<organism evidence="1 2">
    <name type="scientific">Phytohabitans maris</name>
    <dbReference type="NCBI Taxonomy" id="3071409"/>
    <lineage>
        <taxon>Bacteria</taxon>
        <taxon>Bacillati</taxon>
        <taxon>Actinomycetota</taxon>
        <taxon>Actinomycetes</taxon>
        <taxon>Micromonosporales</taxon>
        <taxon>Micromonosporaceae</taxon>
    </lineage>
</organism>
<evidence type="ECO:0000313" key="2">
    <source>
        <dbReference type="Proteomes" id="UP001230908"/>
    </source>
</evidence>
<dbReference type="Proteomes" id="UP001230908">
    <property type="component" value="Unassembled WGS sequence"/>
</dbReference>
<dbReference type="EMBL" id="JAVHUY010000011">
    <property type="protein sequence ID" value="MDQ7905660.1"/>
    <property type="molecule type" value="Genomic_DNA"/>
</dbReference>
<sequence>MFRWWKRWRRRRARQPDVTRPAPAPEVGIEAWIRARGLRAVLDDPDPAVAGAAEEYVRTATGQRLSTLWLAHAGHPRVREILLDDPRRVPDDVVDAAWSLWLSTPDRRLWEKLDGRPATGGTARQPSRILLGLATPAETCAAALSGGSSDLLVAHAVAICRDRGYAPDDPVARAALFALTGQVARYREVDPDSALLARAYQRAPQRLRRRLRAAMSEVEGIHLVPVVGGDGRRALTETEREYLVRTLTNRRAWEELWRLALLLPLAHAIGVARRFDGWRPVEERDRALFDRLLAVKDRDLRSLPPPARALFERQPHLLRKAIPRYLEQTDPVLVDLLRTRLAHGQGEGASV</sequence>